<dbReference type="RefSeq" id="WP_119443244.1">
    <property type="nucleotide sequence ID" value="NZ_CP032317.1"/>
</dbReference>
<dbReference type="OrthoDB" id="1111222at2"/>
<dbReference type="Proteomes" id="UP000262802">
    <property type="component" value="Chromosome"/>
</dbReference>
<protein>
    <submittedName>
        <fullName evidence="3">DUF4350 domain-containing protein</fullName>
    </submittedName>
</protein>
<keyword evidence="4" id="KW-1185">Reference proteome</keyword>
<proteinExistence type="predicted"/>
<dbReference type="Pfam" id="PF14258">
    <property type="entry name" value="DUF4350"/>
    <property type="match status" value="1"/>
</dbReference>
<keyword evidence="1" id="KW-0812">Transmembrane</keyword>
<dbReference type="KEGG" id="hyh:D3Y59_00455"/>
<evidence type="ECO:0000313" key="4">
    <source>
        <dbReference type="Proteomes" id="UP000262802"/>
    </source>
</evidence>
<feature type="transmembrane region" description="Helical" evidence="1">
    <location>
        <begin position="277"/>
        <end position="297"/>
    </location>
</feature>
<name>A0A3B7QWG5_9BACT</name>
<evidence type="ECO:0000313" key="3">
    <source>
        <dbReference type="EMBL" id="AYA35652.1"/>
    </source>
</evidence>
<reference evidence="3 4" key="1">
    <citation type="submission" date="2018-09" db="EMBL/GenBank/DDBJ databases">
        <title>Hymenobacter medium sp. nov., isolated from R2A medium.</title>
        <authorList>
            <person name="Yingchao G."/>
        </authorList>
    </citation>
    <scope>NUCLEOTIDE SEQUENCE [LARGE SCALE GENOMIC DNA]</scope>
    <source>
        <strain evidence="4">sh-6</strain>
    </source>
</reference>
<keyword evidence="1" id="KW-0472">Membrane</keyword>
<dbReference type="EMBL" id="CP032317">
    <property type="protein sequence ID" value="AYA35652.1"/>
    <property type="molecule type" value="Genomic_DNA"/>
</dbReference>
<evidence type="ECO:0000259" key="2">
    <source>
        <dbReference type="Pfam" id="PF14258"/>
    </source>
</evidence>
<keyword evidence="1" id="KW-1133">Transmembrane helix</keyword>
<gene>
    <name evidence="3" type="ORF">D3Y59_00455</name>
</gene>
<accession>A0A3B7QWG5</accession>
<sequence>MLRSIRWPLTVLGALVGIWLLIAYNQPKKLDWTPSYRSDHKRPLGTYAAFRLLPTLAKAPVRLTRESPYVALQDSTEARPAVYFLALQTFQPSPADAQAITRYLQRGGTVWLAAEQFLLPNEIDSLWLMPATVDAPFDLAANNKDTVRFRFAAAALQRRTAALPNRVVGTYFAHDSLGRLLAASAKRKGQTSAATVLATNAQQRPVLVHTSVGRGHLYVCSVPALLSNYGVLYGRNAAFVAGALSYLPQGPVLWDAFYTQGREGDDSLLRVVHTSPALTWAWNGLLLGGLLFALLGARRRQRPVPTLRPLPNTSLQFVRTVASVYRQGRNHQALAALRIRLFFDYLRTRFQEPVPLTIDTDYPRRLSVRTGIPVGEVTALLARLNNWLDAEHVSETELHQLYQLLSNFQQRAER</sequence>
<dbReference type="InterPro" id="IPR025646">
    <property type="entry name" value="DUF4350"/>
</dbReference>
<feature type="domain" description="DUF4350" evidence="2">
    <location>
        <begin position="38"/>
        <end position="242"/>
    </location>
</feature>
<evidence type="ECO:0000256" key="1">
    <source>
        <dbReference type="SAM" id="Phobius"/>
    </source>
</evidence>
<organism evidence="3 4">
    <name type="scientific">Hymenobacter oligotrophus</name>
    <dbReference type="NCBI Taxonomy" id="2319843"/>
    <lineage>
        <taxon>Bacteria</taxon>
        <taxon>Pseudomonadati</taxon>
        <taxon>Bacteroidota</taxon>
        <taxon>Cytophagia</taxon>
        <taxon>Cytophagales</taxon>
        <taxon>Hymenobacteraceae</taxon>
        <taxon>Hymenobacter</taxon>
    </lineage>
</organism>
<dbReference type="AlphaFoldDB" id="A0A3B7QWG5"/>